<dbReference type="InterPro" id="IPR036388">
    <property type="entry name" value="WH-like_DNA-bd_sf"/>
</dbReference>
<proteinExistence type="predicted"/>
<organism evidence="5 6">
    <name type="scientific">Paraglaciecola mesophila</name>
    <dbReference type="NCBI Taxonomy" id="197222"/>
    <lineage>
        <taxon>Bacteria</taxon>
        <taxon>Pseudomonadati</taxon>
        <taxon>Pseudomonadota</taxon>
        <taxon>Gammaproteobacteria</taxon>
        <taxon>Alteromonadales</taxon>
        <taxon>Alteromonadaceae</taxon>
        <taxon>Paraglaciecola</taxon>
    </lineage>
</organism>
<dbReference type="PANTHER" id="PTHR44688">
    <property type="entry name" value="DNA-BINDING TRANSCRIPTIONAL ACTIVATOR DEVR_DOSR"/>
    <property type="match status" value="1"/>
</dbReference>
<dbReference type="InterPro" id="IPR016032">
    <property type="entry name" value="Sig_transdc_resp-reg_C-effctor"/>
</dbReference>
<keyword evidence="2" id="KW-0238">DNA-binding</keyword>
<accession>A0ABU9SZX3</accession>
<dbReference type="PANTHER" id="PTHR44688:SF16">
    <property type="entry name" value="DNA-BINDING TRANSCRIPTIONAL ACTIVATOR DEVR_DOSR"/>
    <property type="match status" value="1"/>
</dbReference>
<dbReference type="SMART" id="SM00421">
    <property type="entry name" value="HTH_LUXR"/>
    <property type="match status" value="1"/>
</dbReference>
<evidence type="ECO:0000313" key="6">
    <source>
        <dbReference type="Proteomes" id="UP001461163"/>
    </source>
</evidence>
<dbReference type="Proteomes" id="UP001461163">
    <property type="component" value="Unassembled WGS sequence"/>
</dbReference>
<dbReference type="CDD" id="cd06170">
    <property type="entry name" value="LuxR_C_like"/>
    <property type="match status" value="1"/>
</dbReference>
<dbReference type="SUPFAM" id="SSF46894">
    <property type="entry name" value="C-terminal effector domain of the bipartite response regulators"/>
    <property type="match status" value="1"/>
</dbReference>
<reference evidence="5 6" key="1">
    <citation type="submission" date="2024-03" db="EMBL/GenBank/DDBJ databases">
        <title>Community enrichment and isolation of bacterial strains for fucoidan degradation.</title>
        <authorList>
            <person name="Sichert A."/>
        </authorList>
    </citation>
    <scope>NUCLEOTIDE SEQUENCE [LARGE SCALE GENOMIC DNA]</scope>
    <source>
        <strain evidence="5 6">AS12</strain>
    </source>
</reference>
<dbReference type="InterPro" id="IPR000792">
    <property type="entry name" value="Tscrpt_reg_LuxR_C"/>
</dbReference>
<evidence type="ECO:0000256" key="1">
    <source>
        <dbReference type="ARBA" id="ARBA00023015"/>
    </source>
</evidence>
<dbReference type="Pfam" id="PF00196">
    <property type="entry name" value="GerE"/>
    <property type="match status" value="1"/>
</dbReference>
<dbReference type="EMBL" id="JBBMQS010000013">
    <property type="protein sequence ID" value="MEM5499435.1"/>
    <property type="molecule type" value="Genomic_DNA"/>
</dbReference>
<dbReference type="Gene3D" id="1.10.10.10">
    <property type="entry name" value="Winged helix-like DNA-binding domain superfamily/Winged helix DNA-binding domain"/>
    <property type="match status" value="1"/>
</dbReference>
<keyword evidence="6" id="KW-1185">Reference proteome</keyword>
<dbReference type="PRINTS" id="PR00038">
    <property type="entry name" value="HTHLUXR"/>
</dbReference>
<evidence type="ECO:0000256" key="2">
    <source>
        <dbReference type="ARBA" id="ARBA00023125"/>
    </source>
</evidence>
<dbReference type="PROSITE" id="PS50043">
    <property type="entry name" value="HTH_LUXR_2"/>
    <property type="match status" value="1"/>
</dbReference>
<dbReference type="RefSeq" id="WP_006994688.1">
    <property type="nucleotide sequence ID" value="NZ_JBBMQS010000013.1"/>
</dbReference>
<sequence length="247" mass="28257">MQVEEFYELLESVDESSSIDALKETCERFCLLIDIPYYLLGVIGQTSSYSPTIRVISNYPEKWLELYFKESEQQNDPVVKYIFEKQSPIRWDKLVEYQDFSSSKGLLVFEKAAAYGLYNGLSIPIRSTSENIAVFSVAIGERADANKVLDNAQMFCHTFATHLFERYVLLEISASDETDRRELTKRELECLFWACEGKTAWEISQIINVSERTVLFHLGNSNTKLGAINRQHAVALAIKKGIIKPNI</sequence>
<dbReference type="InterPro" id="IPR036693">
    <property type="entry name" value="TF_LuxR_autoind-bd_dom_sf"/>
</dbReference>
<evidence type="ECO:0000259" key="4">
    <source>
        <dbReference type="PROSITE" id="PS50043"/>
    </source>
</evidence>
<dbReference type="Gene3D" id="3.30.450.80">
    <property type="entry name" value="Transcription factor LuxR-like, autoinducer-binding domain"/>
    <property type="match status" value="1"/>
</dbReference>
<dbReference type="InterPro" id="IPR005143">
    <property type="entry name" value="TF_LuxR_autoind-bd_dom"/>
</dbReference>
<keyword evidence="3" id="KW-0804">Transcription</keyword>
<comment type="caution">
    <text evidence="5">The sequence shown here is derived from an EMBL/GenBank/DDBJ whole genome shotgun (WGS) entry which is preliminary data.</text>
</comment>
<protein>
    <submittedName>
        <fullName evidence="5">LuxR family transcriptional regulator</fullName>
    </submittedName>
</protein>
<feature type="domain" description="HTH luxR-type" evidence="4">
    <location>
        <begin position="176"/>
        <end position="241"/>
    </location>
</feature>
<dbReference type="SUPFAM" id="SSF75516">
    <property type="entry name" value="Pheromone-binding domain of LuxR-like quorum-sensing transcription factors"/>
    <property type="match status" value="1"/>
</dbReference>
<dbReference type="PROSITE" id="PS00622">
    <property type="entry name" value="HTH_LUXR_1"/>
    <property type="match status" value="1"/>
</dbReference>
<keyword evidence="1" id="KW-0805">Transcription regulation</keyword>
<evidence type="ECO:0000313" key="5">
    <source>
        <dbReference type="EMBL" id="MEM5499435.1"/>
    </source>
</evidence>
<dbReference type="Pfam" id="PF03472">
    <property type="entry name" value="Autoind_bind"/>
    <property type="match status" value="1"/>
</dbReference>
<evidence type="ECO:0000256" key="3">
    <source>
        <dbReference type="ARBA" id="ARBA00023163"/>
    </source>
</evidence>
<gene>
    <name evidence="5" type="ORF">WNY77_18635</name>
</gene>
<name>A0ABU9SZX3_9ALTE</name>